<organism evidence="3 4">
    <name type="scientific">Thalictrum thalictroides</name>
    <name type="common">Rue-anemone</name>
    <name type="synonym">Anemone thalictroides</name>
    <dbReference type="NCBI Taxonomy" id="46969"/>
    <lineage>
        <taxon>Eukaryota</taxon>
        <taxon>Viridiplantae</taxon>
        <taxon>Streptophyta</taxon>
        <taxon>Embryophyta</taxon>
        <taxon>Tracheophyta</taxon>
        <taxon>Spermatophyta</taxon>
        <taxon>Magnoliopsida</taxon>
        <taxon>Ranunculales</taxon>
        <taxon>Ranunculaceae</taxon>
        <taxon>Thalictroideae</taxon>
        <taxon>Thalictrum</taxon>
    </lineage>
</organism>
<feature type="non-terminal residue" evidence="3">
    <location>
        <position position="1"/>
    </location>
</feature>
<name>A0A7J6WWQ2_THATH</name>
<keyword evidence="2" id="KW-1133">Transmembrane helix</keyword>
<dbReference type="AlphaFoldDB" id="A0A7J6WWQ2"/>
<keyword evidence="2" id="KW-0812">Transmembrane</keyword>
<reference evidence="3 4" key="1">
    <citation type="submission" date="2020-06" db="EMBL/GenBank/DDBJ databases">
        <title>Transcriptomic and genomic resources for Thalictrum thalictroides and T. hernandezii: Facilitating candidate gene discovery in an emerging model plant lineage.</title>
        <authorList>
            <person name="Arias T."/>
            <person name="Riano-Pachon D.M."/>
            <person name="Di Stilio V.S."/>
        </authorList>
    </citation>
    <scope>NUCLEOTIDE SEQUENCE [LARGE SCALE GENOMIC DNA]</scope>
    <source>
        <strain evidence="4">cv. WT478/WT964</strain>
        <tissue evidence="3">Leaves</tissue>
    </source>
</reference>
<comment type="caution">
    <text evidence="3">The sequence shown here is derived from an EMBL/GenBank/DDBJ whole genome shotgun (WGS) entry which is preliminary data.</text>
</comment>
<sequence>STHRSGERLPSTPGQVKTSEHPSDHTRIWSELSGSAARSGSGADAHVQESVNAGEESGMQRVTMIGNARAGAATENVPNDPYLYPEIRFSLFIIFIVLHTIVFLLFVKQAIFGSGDTSSPSLVADDQGMYSIFTALAT</sequence>
<keyword evidence="4" id="KW-1185">Reference proteome</keyword>
<dbReference type="Proteomes" id="UP000554482">
    <property type="component" value="Unassembled WGS sequence"/>
</dbReference>
<protein>
    <submittedName>
        <fullName evidence="3">Uncharacterized protein</fullName>
    </submittedName>
</protein>
<accession>A0A7J6WWQ2</accession>
<feature type="region of interest" description="Disordered" evidence="1">
    <location>
        <begin position="1"/>
        <end position="57"/>
    </location>
</feature>
<evidence type="ECO:0000256" key="2">
    <source>
        <dbReference type="SAM" id="Phobius"/>
    </source>
</evidence>
<dbReference type="EMBL" id="JABWDY010008879">
    <property type="protein sequence ID" value="KAF5201859.1"/>
    <property type="molecule type" value="Genomic_DNA"/>
</dbReference>
<evidence type="ECO:0000256" key="1">
    <source>
        <dbReference type="SAM" id="MobiDB-lite"/>
    </source>
</evidence>
<keyword evidence="2" id="KW-0472">Membrane</keyword>
<feature type="compositionally biased region" description="Low complexity" evidence="1">
    <location>
        <begin position="33"/>
        <end position="45"/>
    </location>
</feature>
<feature type="compositionally biased region" description="Basic and acidic residues" evidence="1">
    <location>
        <begin position="18"/>
        <end position="28"/>
    </location>
</feature>
<proteinExistence type="predicted"/>
<feature type="transmembrane region" description="Helical" evidence="2">
    <location>
        <begin position="87"/>
        <end position="107"/>
    </location>
</feature>
<evidence type="ECO:0000313" key="3">
    <source>
        <dbReference type="EMBL" id="KAF5201859.1"/>
    </source>
</evidence>
<gene>
    <name evidence="3" type="ORF">FRX31_008554</name>
</gene>
<evidence type="ECO:0000313" key="4">
    <source>
        <dbReference type="Proteomes" id="UP000554482"/>
    </source>
</evidence>